<protein>
    <recommendedName>
        <fullName evidence="8">Probable molybdenum cofactor guanylyltransferase</fullName>
        <shortName evidence="8">MoCo guanylyltransferase</shortName>
        <ecNumber evidence="8">2.7.7.77</ecNumber>
    </recommendedName>
    <alternativeName>
        <fullName evidence="8">GTP:molybdopterin guanylyltransferase</fullName>
    </alternativeName>
    <alternativeName>
        <fullName evidence="8">Mo-MPT guanylyltransferase</fullName>
    </alternativeName>
    <alternativeName>
        <fullName evidence="8">Molybdopterin guanylyltransferase</fullName>
    </alternativeName>
    <alternativeName>
        <fullName evidence="8">Molybdopterin-guanine dinucleotide synthase</fullName>
        <shortName evidence="8">MGD synthase</shortName>
    </alternativeName>
</protein>
<evidence type="ECO:0000256" key="6">
    <source>
        <dbReference type="ARBA" id="ARBA00023134"/>
    </source>
</evidence>
<feature type="binding site" evidence="8">
    <location>
        <position position="99"/>
    </location>
    <ligand>
        <name>GTP</name>
        <dbReference type="ChEBI" id="CHEBI:37565"/>
    </ligand>
</feature>
<evidence type="ECO:0000313" key="11">
    <source>
        <dbReference type="Proteomes" id="UP000680638"/>
    </source>
</evidence>
<feature type="binding site" evidence="8">
    <location>
        <position position="70"/>
    </location>
    <ligand>
        <name>GTP</name>
        <dbReference type="ChEBI" id="CHEBI:37565"/>
    </ligand>
</feature>
<dbReference type="CDD" id="cd02503">
    <property type="entry name" value="MobA"/>
    <property type="match status" value="1"/>
</dbReference>
<evidence type="ECO:0000256" key="2">
    <source>
        <dbReference type="ARBA" id="ARBA00022679"/>
    </source>
</evidence>
<comment type="subcellular location">
    <subcellularLocation>
        <location evidence="8">Cytoplasm</location>
    </subcellularLocation>
</comment>
<dbReference type="InterPro" id="IPR013482">
    <property type="entry name" value="Molybde_CF_guanTrfase"/>
</dbReference>
<keyword evidence="6 8" id="KW-0342">GTP-binding</keyword>
<reference evidence="10 11" key="1">
    <citation type="submission" date="2021-03" db="EMBL/GenBank/DDBJ databases">
        <title>Antimicrobial resistance genes in bacteria isolated from Japanese honey, and their potential for conferring macrolide and lincosamide resistance in the American foulbrood pathogen Paenibacillus larvae.</title>
        <authorList>
            <person name="Okamoto M."/>
            <person name="Kumagai M."/>
            <person name="Kanamori H."/>
            <person name="Takamatsu D."/>
        </authorList>
    </citation>
    <scope>NUCLEOTIDE SEQUENCE [LARGE SCALE GENOMIC DNA]</scope>
    <source>
        <strain evidence="10 11">J21TS3</strain>
    </source>
</reference>
<dbReference type="InterPro" id="IPR029044">
    <property type="entry name" value="Nucleotide-diphossugar_trans"/>
</dbReference>
<comment type="caution">
    <text evidence="10">The sequence shown here is derived from an EMBL/GenBank/DDBJ whole genome shotgun (WGS) entry which is preliminary data.</text>
</comment>
<comment type="similarity">
    <text evidence="8">Belongs to the MobA family.</text>
</comment>
<feature type="domain" description="MobA-like NTP transferase" evidence="9">
    <location>
        <begin position="8"/>
        <end position="163"/>
    </location>
</feature>
<keyword evidence="1 8" id="KW-0963">Cytoplasm</keyword>
<evidence type="ECO:0000256" key="1">
    <source>
        <dbReference type="ARBA" id="ARBA00022490"/>
    </source>
</evidence>
<gene>
    <name evidence="8 10" type="primary">mobA</name>
    <name evidence="10" type="ORF">J21TS3_23220</name>
</gene>
<evidence type="ECO:0000256" key="3">
    <source>
        <dbReference type="ARBA" id="ARBA00022723"/>
    </source>
</evidence>
<keyword evidence="2 8" id="KW-0808">Transferase</keyword>
<organism evidence="10 11">
    <name type="scientific">Paenibacillus cookii</name>
    <dbReference type="NCBI Taxonomy" id="157839"/>
    <lineage>
        <taxon>Bacteria</taxon>
        <taxon>Bacillati</taxon>
        <taxon>Bacillota</taxon>
        <taxon>Bacilli</taxon>
        <taxon>Bacillales</taxon>
        <taxon>Paenibacillaceae</taxon>
        <taxon>Paenibacillus</taxon>
    </lineage>
</organism>
<keyword evidence="10" id="KW-0548">Nucleotidyltransferase</keyword>
<evidence type="ECO:0000256" key="7">
    <source>
        <dbReference type="ARBA" id="ARBA00023150"/>
    </source>
</evidence>
<dbReference type="InterPro" id="IPR025877">
    <property type="entry name" value="MobA-like_NTP_Trfase"/>
</dbReference>
<feature type="binding site" evidence="8">
    <location>
        <position position="23"/>
    </location>
    <ligand>
        <name>GTP</name>
        <dbReference type="ChEBI" id="CHEBI:37565"/>
    </ligand>
</feature>
<dbReference type="EMBL" id="BORW01000010">
    <property type="protein sequence ID" value="GIO67501.1"/>
    <property type="molecule type" value="Genomic_DNA"/>
</dbReference>
<comment type="domain">
    <text evidence="8">The N-terminal domain determines nucleotide recognition and specific binding, while the C-terminal domain determines the specific binding to the target protein.</text>
</comment>
<dbReference type="Pfam" id="PF12804">
    <property type="entry name" value="NTP_transf_3"/>
    <property type="match status" value="1"/>
</dbReference>
<accession>A0ABQ4LXM7</accession>
<evidence type="ECO:0000259" key="9">
    <source>
        <dbReference type="Pfam" id="PF12804"/>
    </source>
</evidence>
<sequence length="216" mass="23137">MTDAKLTGVVLAGGESRRMGQNKALLAVGGEKAIEAIIGAMSEAGLDVTVAANGQNASAYHMLGREIVCDRYPGQGPLSGIHAALHAARTPWIIVAACDMPFVTPGLFRFLKKIAEDAETGPAAGGFQAVIPMEGGRVQPLLAAYHASALPALEDSLATGRLRMTEWLERLRVRYIPEDVLAKETGLEAGHVFFNMNRPEDYRAALAKRREEEAGR</sequence>
<proteinExistence type="inferred from homology"/>
<evidence type="ECO:0000313" key="10">
    <source>
        <dbReference type="EMBL" id="GIO67501.1"/>
    </source>
</evidence>
<evidence type="ECO:0000256" key="4">
    <source>
        <dbReference type="ARBA" id="ARBA00022741"/>
    </source>
</evidence>
<feature type="binding site" evidence="8">
    <location>
        <begin position="11"/>
        <end position="13"/>
    </location>
    <ligand>
        <name>GTP</name>
        <dbReference type="ChEBI" id="CHEBI:37565"/>
    </ligand>
</feature>
<comment type="function">
    <text evidence="8">Transfers a GMP moiety from GTP to Mo-molybdopterin (Mo-MPT) cofactor (Moco or molybdenum cofactor) to form Mo-molybdopterin guanine dinucleotide (Mo-MGD) cofactor.</text>
</comment>
<name>A0ABQ4LXM7_9BACL</name>
<dbReference type="HAMAP" id="MF_00316">
    <property type="entry name" value="MobA"/>
    <property type="match status" value="1"/>
</dbReference>
<dbReference type="EC" id="2.7.7.77" evidence="8"/>
<dbReference type="PANTHER" id="PTHR19136:SF81">
    <property type="entry name" value="MOLYBDENUM COFACTOR GUANYLYLTRANSFERASE"/>
    <property type="match status" value="1"/>
</dbReference>
<comment type="cofactor">
    <cofactor evidence="8">
        <name>Mg(2+)</name>
        <dbReference type="ChEBI" id="CHEBI:18420"/>
    </cofactor>
</comment>
<feature type="binding site" evidence="8">
    <location>
        <position position="99"/>
    </location>
    <ligand>
        <name>Mg(2+)</name>
        <dbReference type="ChEBI" id="CHEBI:18420"/>
    </ligand>
</feature>
<comment type="catalytic activity">
    <reaction evidence="8">
        <text>Mo-molybdopterin + GTP + H(+) = Mo-molybdopterin guanine dinucleotide + diphosphate</text>
        <dbReference type="Rhea" id="RHEA:34243"/>
        <dbReference type="ChEBI" id="CHEBI:15378"/>
        <dbReference type="ChEBI" id="CHEBI:33019"/>
        <dbReference type="ChEBI" id="CHEBI:37565"/>
        <dbReference type="ChEBI" id="CHEBI:71302"/>
        <dbReference type="ChEBI" id="CHEBI:71310"/>
        <dbReference type="EC" id="2.7.7.77"/>
    </reaction>
</comment>
<dbReference type="SUPFAM" id="SSF53448">
    <property type="entry name" value="Nucleotide-diphospho-sugar transferases"/>
    <property type="match status" value="1"/>
</dbReference>
<keyword evidence="11" id="KW-1185">Reference proteome</keyword>
<keyword evidence="7 8" id="KW-0501">Molybdenum cofactor biosynthesis</keyword>
<keyword evidence="4 8" id="KW-0547">Nucleotide-binding</keyword>
<dbReference type="RefSeq" id="WP_212949762.1">
    <property type="nucleotide sequence ID" value="NZ_BORW01000010.1"/>
</dbReference>
<dbReference type="GO" id="GO:0016779">
    <property type="term" value="F:nucleotidyltransferase activity"/>
    <property type="evidence" value="ECO:0007669"/>
    <property type="project" value="UniProtKB-KW"/>
</dbReference>
<evidence type="ECO:0000256" key="8">
    <source>
        <dbReference type="HAMAP-Rule" id="MF_00316"/>
    </source>
</evidence>
<comment type="caution">
    <text evidence="8">Lacks conserved residue(s) required for the propagation of feature annotation.</text>
</comment>
<dbReference type="Proteomes" id="UP000680638">
    <property type="component" value="Unassembled WGS sequence"/>
</dbReference>
<keyword evidence="3 8" id="KW-0479">Metal-binding</keyword>
<keyword evidence="5 8" id="KW-0460">Magnesium</keyword>
<dbReference type="PANTHER" id="PTHR19136">
    <property type="entry name" value="MOLYBDENUM COFACTOR GUANYLYLTRANSFERASE"/>
    <property type="match status" value="1"/>
</dbReference>
<dbReference type="Gene3D" id="3.90.550.10">
    <property type="entry name" value="Spore Coat Polysaccharide Biosynthesis Protein SpsA, Chain A"/>
    <property type="match status" value="1"/>
</dbReference>
<evidence type="ECO:0000256" key="5">
    <source>
        <dbReference type="ARBA" id="ARBA00022842"/>
    </source>
</evidence>